<evidence type="ECO:0000313" key="1">
    <source>
        <dbReference type="EMBL" id="KAF7834878.1"/>
    </source>
</evidence>
<organism evidence="1 2">
    <name type="scientific">Senna tora</name>
    <dbReference type="NCBI Taxonomy" id="362788"/>
    <lineage>
        <taxon>Eukaryota</taxon>
        <taxon>Viridiplantae</taxon>
        <taxon>Streptophyta</taxon>
        <taxon>Embryophyta</taxon>
        <taxon>Tracheophyta</taxon>
        <taxon>Spermatophyta</taxon>
        <taxon>Magnoliopsida</taxon>
        <taxon>eudicotyledons</taxon>
        <taxon>Gunneridae</taxon>
        <taxon>Pentapetalae</taxon>
        <taxon>rosids</taxon>
        <taxon>fabids</taxon>
        <taxon>Fabales</taxon>
        <taxon>Fabaceae</taxon>
        <taxon>Caesalpinioideae</taxon>
        <taxon>Cassia clade</taxon>
        <taxon>Senna</taxon>
    </lineage>
</organism>
<dbReference type="AlphaFoldDB" id="A0A834WYQ4"/>
<gene>
    <name evidence="1" type="ORF">G2W53_009737</name>
</gene>
<keyword evidence="1" id="KW-0472">Membrane</keyword>
<dbReference type="OrthoDB" id="10548833at2759"/>
<dbReference type="Proteomes" id="UP000634136">
    <property type="component" value="Unassembled WGS sequence"/>
</dbReference>
<keyword evidence="2" id="KW-1185">Reference proteome</keyword>
<comment type="caution">
    <text evidence="1">The sequence shown here is derived from an EMBL/GenBank/DDBJ whole genome shotgun (WGS) entry which is preliminary data.</text>
</comment>
<proteinExistence type="predicted"/>
<accession>A0A834WYQ4</accession>
<dbReference type="EMBL" id="JAAIUW010000004">
    <property type="protein sequence ID" value="KAF7834878.1"/>
    <property type="molecule type" value="Genomic_DNA"/>
</dbReference>
<sequence length="87" mass="9962">MNRECDRLEKSPSRSNCATAIECVVVLFPKEVSVLPLDFQSIVFPRGIAGKNSRPEFQAPCRTTKYPREIPHLPWYRRTLPQQEACG</sequence>
<name>A0A834WYQ4_9FABA</name>
<evidence type="ECO:0000313" key="2">
    <source>
        <dbReference type="Proteomes" id="UP000634136"/>
    </source>
</evidence>
<reference evidence="1" key="1">
    <citation type="submission" date="2020-09" db="EMBL/GenBank/DDBJ databases">
        <title>Genome-Enabled Discovery of Anthraquinone Biosynthesis in Senna tora.</title>
        <authorList>
            <person name="Kang S.-H."/>
            <person name="Pandey R.P."/>
            <person name="Lee C.-M."/>
            <person name="Sim J.-S."/>
            <person name="Jeong J.-T."/>
            <person name="Choi B.-S."/>
            <person name="Jung M."/>
            <person name="Ginzburg D."/>
            <person name="Zhao K."/>
            <person name="Won S.Y."/>
            <person name="Oh T.-J."/>
            <person name="Yu Y."/>
            <person name="Kim N.-H."/>
            <person name="Lee O.R."/>
            <person name="Lee T.-H."/>
            <person name="Bashyal P."/>
            <person name="Kim T.-S."/>
            <person name="Lee W.-H."/>
            <person name="Kawkins C."/>
            <person name="Kim C.-K."/>
            <person name="Kim J.S."/>
            <person name="Ahn B.O."/>
            <person name="Rhee S.Y."/>
            <person name="Sohng J.K."/>
        </authorList>
    </citation>
    <scope>NUCLEOTIDE SEQUENCE</scope>
    <source>
        <tissue evidence="1">Leaf</tissue>
    </source>
</reference>
<protein>
    <submittedName>
        <fullName evidence="1">Transmembrane 9 superfamily member 2-like</fullName>
    </submittedName>
</protein>
<keyword evidence="1" id="KW-0812">Transmembrane</keyword>